<feature type="domain" description="Mitochondrial escape protein 2 C-terminal" evidence="12">
    <location>
        <begin position="342"/>
        <end position="830"/>
    </location>
</feature>
<keyword evidence="7 10" id="KW-0496">Mitochondrion</keyword>
<organism evidence="13 14">
    <name type="scientific">Sanghuangporus baumii</name>
    <name type="common">Phellinus baumii</name>
    <dbReference type="NCBI Taxonomy" id="108892"/>
    <lineage>
        <taxon>Eukaryota</taxon>
        <taxon>Fungi</taxon>
        <taxon>Dikarya</taxon>
        <taxon>Basidiomycota</taxon>
        <taxon>Agaricomycotina</taxon>
        <taxon>Agaricomycetes</taxon>
        <taxon>Hymenochaetales</taxon>
        <taxon>Hymenochaetaceae</taxon>
        <taxon>Sanghuangporus</taxon>
    </lineage>
</organism>
<accession>A0A9Q5N4K4</accession>
<dbReference type="OrthoDB" id="10267654at2759"/>
<evidence type="ECO:0000256" key="8">
    <source>
        <dbReference type="ARBA" id="ARBA00023136"/>
    </source>
</evidence>
<evidence type="ECO:0000256" key="1">
    <source>
        <dbReference type="ARBA" id="ARBA00004434"/>
    </source>
</evidence>
<evidence type="ECO:0000259" key="12">
    <source>
        <dbReference type="Pfam" id="PF10443"/>
    </source>
</evidence>
<dbReference type="AlphaFoldDB" id="A0A9Q5N4K4"/>
<evidence type="ECO:0000313" key="13">
    <source>
        <dbReference type="EMBL" id="OCB88052.1"/>
    </source>
</evidence>
<dbReference type="InterPro" id="IPR018850">
    <property type="entry name" value="Mt_escape_2_C"/>
</dbReference>
<comment type="subcellular location">
    <subcellularLocation>
        <location evidence="1 10">Mitochondrion inner membrane</location>
        <topology evidence="1 10">Single-pass membrane protein</topology>
    </subcellularLocation>
</comment>
<dbReference type="InterPro" id="IPR027417">
    <property type="entry name" value="P-loop_NTPase"/>
</dbReference>
<keyword evidence="8" id="KW-0472">Membrane</keyword>
<dbReference type="PANTHER" id="PTHR32198">
    <property type="entry name" value="MITOCHONDRIAL ESCAPE PROTEIN 2"/>
    <property type="match status" value="1"/>
</dbReference>
<keyword evidence="10" id="KW-0507">mRNA processing</keyword>
<keyword evidence="14" id="KW-1185">Reference proteome</keyword>
<keyword evidence="4" id="KW-0812">Transmembrane</keyword>
<evidence type="ECO:0000256" key="6">
    <source>
        <dbReference type="ARBA" id="ARBA00022989"/>
    </source>
</evidence>
<dbReference type="EMBL" id="LNZH02000185">
    <property type="protein sequence ID" value="OCB88052.1"/>
    <property type="molecule type" value="Genomic_DNA"/>
</dbReference>
<evidence type="ECO:0000256" key="4">
    <source>
        <dbReference type="ARBA" id="ARBA00022692"/>
    </source>
</evidence>
<gene>
    <name evidence="13" type="ORF">A7U60_g4837</name>
</gene>
<dbReference type="Pfam" id="PF10443">
    <property type="entry name" value="RNA12"/>
    <property type="match status" value="1"/>
</dbReference>
<keyword evidence="11" id="KW-0175">Coiled coil</keyword>
<evidence type="ECO:0000256" key="11">
    <source>
        <dbReference type="SAM" id="Coils"/>
    </source>
</evidence>
<dbReference type="GO" id="GO:0006397">
    <property type="term" value="P:mRNA processing"/>
    <property type="evidence" value="ECO:0007669"/>
    <property type="project" value="UniProtKB-UniRule"/>
</dbReference>
<feature type="coiled-coil region" evidence="11">
    <location>
        <begin position="810"/>
        <end position="878"/>
    </location>
</feature>
<comment type="similarity">
    <text evidence="2 10">Belongs to the YME2 family.</text>
</comment>
<evidence type="ECO:0000256" key="5">
    <source>
        <dbReference type="ARBA" id="ARBA00022792"/>
    </source>
</evidence>
<evidence type="ECO:0000256" key="2">
    <source>
        <dbReference type="ARBA" id="ARBA00010320"/>
    </source>
</evidence>
<evidence type="ECO:0000256" key="7">
    <source>
        <dbReference type="ARBA" id="ARBA00023128"/>
    </source>
</evidence>
<keyword evidence="5 10" id="KW-0999">Mitochondrion inner membrane</keyword>
<evidence type="ECO:0000256" key="9">
    <source>
        <dbReference type="ARBA" id="ARBA00025276"/>
    </source>
</evidence>
<dbReference type="Proteomes" id="UP000757232">
    <property type="component" value="Unassembled WGS sequence"/>
</dbReference>
<dbReference type="GO" id="GO:0003723">
    <property type="term" value="F:RNA binding"/>
    <property type="evidence" value="ECO:0007669"/>
    <property type="project" value="UniProtKB-UniRule"/>
</dbReference>
<dbReference type="PANTHER" id="PTHR32198:SF2">
    <property type="entry name" value="MITOCHONDRIAL ESCAPE PROTEIN 2"/>
    <property type="match status" value="1"/>
</dbReference>
<comment type="function">
    <text evidence="9 10">Plays a role in maintaining the mitochondrial genome and in controlling the mtDNA escape. Involved in the regulation of mtDNA nucleotide structure and number. May have a dispensable role in early maturation of pre-rRNA.</text>
</comment>
<protein>
    <recommendedName>
        <fullName evidence="3 10">Mitochondrial escape protein 2</fullName>
    </recommendedName>
</protein>
<sequence>MYILSRARPFRQTFGAPIRASPCSRVRLLGSAVEVEASFESNGTAASKEAYLFIDSVFPIRFGAWDLRHYIGIFREDHLLQNLHDILCSVNTHSFRVLSLEPQHKDGGVFVKFAYKERSQDALDDIVKELNTAGATKGGFPTWTGLRQTSGRAWIVRGKPWREDLRRFPSTILKVAFQGPDVLEEGLYEILRPYGRILDITPPMPGSAGTLRSSLVTFRQARASATARNCIHGLNVPSANVLTRLYTQYERPLRAHAIRDWITGHPRLMVPVFVFLIGAVTYTVFDPIRALVVEGKLLDWFDYRKSGLYKWLRANTIDRLSFALTSHENEAQESDLHSWKERRDAEEGIRAYLNDFPNTVAFVHGPQGSGKSSMLSVIMKDSARPVLTVDCSELFKAHSDSALLSSLARQTGYWPVFPFINSLNNLIDVASMGVIGQKAGLSSSLETQVQQMLEVVGTGLKKASTYAVQDTQRKLSSIETVKLRQREEAKRRAAMLRGTWHDPRLDCVAGVGVMSELGLGDEFMRPEDLDEPFENPSSVLADHEKSGLAFGGDAMHLRTPSEFLQLKTKPIVIIKNFETRRGRDDILSVLAKWAATLVENGVAHVIVSSDNREIAKELARALPSKFLHMVALSDAEASSALTFVEQRLRESGISDSFTPEQRNAVERLGGRASDLQALIHKVRSGQRVEDAVEDIITRGVYELRKTAFGEDAEDVKTLPWSREEAWAVLKKLAKTEEVSYHDVLSDFPFKGDEAALRNMEHSDLIIIGTHDGRPSTIRAGRPVYRYVFQRLVADSVFYAIQEMSSNSARIASAESTVRSCEEELSKLSSLKEPVPVRTSWLGKRNPSTIRATYLLKKMQAAETTIEKLEATNAELQKVFLKSR</sequence>
<dbReference type="GO" id="GO:0005743">
    <property type="term" value="C:mitochondrial inner membrane"/>
    <property type="evidence" value="ECO:0007669"/>
    <property type="project" value="UniProtKB-SubCell"/>
</dbReference>
<comment type="caution">
    <text evidence="13">The sequence shown here is derived from an EMBL/GenBank/DDBJ whole genome shotgun (WGS) entry which is preliminary data.</text>
</comment>
<dbReference type="SUPFAM" id="SSF52540">
    <property type="entry name" value="P-loop containing nucleoside triphosphate hydrolases"/>
    <property type="match status" value="1"/>
</dbReference>
<keyword evidence="6" id="KW-1133">Transmembrane helix</keyword>
<evidence type="ECO:0000313" key="14">
    <source>
        <dbReference type="Proteomes" id="UP000757232"/>
    </source>
</evidence>
<dbReference type="InterPro" id="IPR039627">
    <property type="entry name" value="Yme2_C"/>
</dbReference>
<dbReference type="Gene3D" id="3.40.50.300">
    <property type="entry name" value="P-loop containing nucleotide triphosphate hydrolases"/>
    <property type="match status" value="1"/>
</dbReference>
<proteinExistence type="inferred from homology"/>
<reference evidence="13" key="1">
    <citation type="submission" date="2016-06" db="EMBL/GenBank/DDBJ databases">
        <title>Draft Genome sequence of the fungus Inonotus baumii.</title>
        <authorList>
            <person name="Zhu H."/>
            <person name="Lin W."/>
        </authorList>
    </citation>
    <scope>NUCLEOTIDE SEQUENCE</scope>
    <source>
        <strain evidence="13">821</strain>
    </source>
</reference>
<evidence type="ECO:0000256" key="3">
    <source>
        <dbReference type="ARBA" id="ARBA00020222"/>
    </source>
</evidence>
<evidence type="ECO:0000256" key="10">
    <source>
        <dbReference type="RuleBase" id="RU367108"/>
    </source>
</evidence>
<name>A0A9Q5N4K4_SANBA</name>
<keyword evidence="10" id="KW-0694">RNA-binding</keyword>